<keyword evidence="5" id="KW-1185">Reference proteome</keyword>
<dbReference type="PANTHER" id="PTHR35936:SF18">
    <property type="entry name" value="L-CYSTINE-BINDING PROTEIN TCYJ"/>
    <property type="match status" value="1"/>
</dbReference>
<reference evidence="4 5" key="1">
    <citation type="submission" date="2019-03" db="EMBL/GenBank/DDBJ databases">
        <title>Genomic Encyclopedia of Type Strains, Phase IV (KMG-IV): sequencing the most valuable type-strain genomes for metagenomic binning, comparative biology and taxonomic classification.</title>
        <authorList>
            <person name="Goeker M."/>
        </authorList>
    </citation>
    <scope>NUCLEOTIDE SEQUENCE [LARGE SCALE GENOMIC DNA]</scope>
    <source>
        <strain evidence="4 5">DSM 100556</strain>
    </source>
</reference>
<comment type="caution">
    <text evidence="4">The sequence shown here is derived from an EMBL/GenBank/DDBJ whole genome shotgun (WGS) entry which is preliminary data.</text>
</comment>
<dbReference type="InterPro" id="IPR001638">
    <property type="entry name" value="Solute-binding_3/MltF_N"/>
</dbReference>
<feature type="region of interest" description="Disordered" evidence="2">
    <location>
        <begin position="31"/>
        <end position="56"/>
    </location>
</feature>
<dbReference type="Proteomes" id="UP000295718">
    <property type="component" value="Unassembled WGS sequence"/>
</dbReference>
<proteinExistence type="predicted"/>
<feature type="domain" description="Solute-binding protein family 3/N-terminal" evidence="3">
    <location>
        <begin position="64"/>
        <end position="292"/>
    </location>
</feature>
<dbReference type="SUPFAM" id="SSF53850">
    <property type="entry name" value="Periplasmic binding protein-like II"/>
    <property type="match status" value="1"/>
</dbReference>
<feature type="compositionally biased region" description="Polar residues" evidence="2">
    <location>
        <begin position="31"/>
        <end position="49"/>
    </location>
</feature>
<name>A0A4R1R5X1_9FIRM</name>
<sequence>MKKEKVLKKACCLLMVATMIIGMTGCSGSKTASSDEATPTKEAASTNENASATDTASDSTAVTKVKVGTGNGAAPFCYLDENGDSVGYDLDVLAELDKRLEQYEFDIEAMDFSTLIVSIDSGAIDMISHQLVKSDARKEKYLFPEQYYCLSPMSLCVKNDSGITSMADMAGKTLDQNPSAYEYQMLLAYNTAHPGKEVVINAVSDQTTADGYKKVSNGQVDASLTYQATYDSVVKELGIDNLVLTDVVMCEDTYMMFGKNQPELCAAVDSALKEMLEDGTLSEISNKWFKEDVFSKYADIVTIVAE</sequence>
<dbReference type="PROSITE" id="PS51257">
    <property type="entry name" value="PROKAR_LIPOPROTEIN"/>
    <property type="match status" value="1"/>
</dbReference>
<dbReference type="SMART" id="SM00062">
    <property type="entry name" value="PBPb"/>
    <property type="match status" value="1"/>
</dbReference>
<accession>A0A4R1R5X1</accession>
<evidence type="ECO:0000256" key="1">
    <source>
        <dbReference type="ARBA" id="ARBA00022729"/>
    </source>
</evidence>
<dbReference type="Gene3D" id="3.40.190.10">
    <property type="entry name" value="Periplasmic binding protein-like II"/>
    <property type="match status" value="2"/>
</dbReference>
<dbReference type="STRING" id="1469948.GCA_000732725_02763"/>
<protein>
    <submittedName>
        <fullName evidence="4">L-cystine transport system substrate-binding protein</fullName>
    </submittedName>
</protein>
<dbReference type="EMBL" id="SLUO01000001">
    <property type="protein sequence ID" value="TCL60909.1"/>
    <property type="molecule type" value="Genomic_DNA"/>
</dbReference>
<evidence type="ECO:0000313" key="5">
    <source>
        <dbReference type="Proteomes" id="UP000295718"/>
    </source>
</evidence>
<dbReference type="AlphaFoldDB" id="A0A4R1R5X1"/>
<dbReference type="PANTHER" id="PTHR35936">
    <property type="entry name" value="MEMBRANE-BOUND LYTIC MUREIN TRANSGLYCOSYLASE F"/>
    <property type="match status" value="1"/>
</dbReference>
<dbReference type="Pfam" id="PF00497">
    <property type="entry name" value="SBP_bac_3"/>
    <property type="match status" value="1"/>
</dbReference>
<evidence type="ECO:0000259" key="3">
    <source>
        <dbReference type="SMART" id="SM00062"/>
    </source>
</evidence>
<gene>
    <name evidence="4" type="ORF">EDD76_1016</name>
</gene>
<organism evidence="4 5">
    <name type="scientific">Kineothrix alysoides</name>
    <dbReference type="NCBI Taxonomy" id="1469948"/>
    <lineage>
        <taxon>Bacteria</taxon>
        <taxon>Bacillati</taxon>
        <taxon>Bacillota</taxon>
        <taxon>Clostridia</taxon>
        <taxon>Lachnospirales</taxon>
        <taxon>Lachnospiraceae</taxon>
        <taxon>Kineothrix</taxon>
    </lineage>
</organism>
<dbReference type="RefSeq" id="WP_031391437.1">
    <property type="nucleotide sequence ID" value="NZ_JPNB01000002.1"/>
</dbReference>
<evidence type="ECO:0000256" key="2">
    <source>
        <dbReference type="SAM" id="MobiDB-lite"/>
    </source>
</evidence>
<keyword evidence="1" id="KW-0732">Signal</keyword>
<evidence type="ECO:0000313" key="4">
    <source>
        <dbReference type="EMBL" id="TCL60909.1"/>
    </source>
</evidence>